<evidence type="ECO:0000313" key="2">
    <source>
        <dbReference type="Proteomes" id="UP001143856"/>
    </source>
</evidence>
<name>A0ACC1PLJ8_9PEZI</name>
<dbReference type="EMBL" id="JAPDGR010000219">
    <property type="protein sequence ID" value="KAJ2993363.1"/>
    <property type="molecule type" value="Genomic_DNA"/>
</dbReference>
<reference evidence="1" key="1">
    <citation type="submission" date="2022-10" db="EMBL/GenBank/DDBJ databases">
        <title>Genome Sequence of Xylaria curta.</title>
        <authorList>
            <person name="Buettner E."/>
        </authorList>
    </citation>
    <scope>NUCLEOTIDE SEQUENCE</scope>
    <source>
        <strain evidence="1">Babe10</strain>
    </source>
</reference>
<comment type="caution">
    <text evidence="1">The sequence shown here is derived from an EMBL/GenBank/DDBJ whole genome shotgun (WGS) entry which is preliminary data.</text>
</comment>
<protein>
    <submittedName>
        <fullName evidence="1">Uncharacterized protein</fullName>
    </submittedName>
</protein>
<proteinExistence type="predicted"/>
<accession>A0ACC1PLJ8</accession>
<keyword evidence="2" id="KW-1185">Reference proteome</keyword>
<gene>
    <name evidence="1" type="ORF">NUW58_g1861</name>
</gene>
<sequence>MAAEANAGSIPFDMTELKYVACCLGGDEIDPETVLRNTRVADSDEYWSAITTLVGNTQTHYVTITPDRGMGKLTTADLWTRSKSQEAVIIKGFIPNFIFLTLPDFTPTTSLRTAYRRIISTLICHISSYVTHVPPDKMREAGVEGGQFARKYLGTDGDIGSGNPANDSIAALLQLLSALQHCDFATSFKTEIEGKTVEFPYVYVIVIDRMGRLWEEDDHLYWELFKGALEDTVQVKMGGAVVFVEEHGGNIDPPVHHRVRALRTSSPYA</sequence>
<evidence type="ECO:0000313" key="1">
    <source>
        <dbReference type="EMBL" id="KAJ2993363.1"/>
    </source>
</evidence>
<dbReference type="Proteomes" id="UP001143856">
    <property type="component" value="Unassembled WGS sequence"/>
</dbReference>
<organism evidence="1 2">
    <name type="scientific">Xylaria curta</name>
    <dbReference type="NCBI Taxonomy" id="42375"/>
    <lineage>
        <taxon>Eukaryota</taxon>
        <taxon>Fungi</taxon>
        <taxon>Dikarya</taxon>
        <taxon>Ascomycota</taxon>
        <taxon>Pezizomycotina</taxon>
        <taxon>Sordariomycetes</taxon>
        <taxon>Xylariomycetidae</taxon>
        <taxon>Xylariales</taxon>
        <taxon>Xylariaceae</taxon>
        <taxon>Xylaria</taxon>
    </lineage>
</organism>